<name>A9BA90_PROM4</name>
<accession>A9BA90</accession>
<dbReference type="AlphaFoldDB" id="A9BA90"/>
<evidence type="ECO:0000313" key="3">
    <source>
        <dbReference type="Proteomes" id="UP000000788"/>
    </source>
</evidence>
<evidence type="ECO:0000256" key="1">
    <source>
        <dbReference type="SAM" id="MobiDB-lite"/>
    </source>
</evidence>
<feature type="compositionally biased region" description="Polar residues" evidence="1">
    <location>
        <begin position="475"/>
        <end position="497"/>
    </location>
</feature>
<reference evidence="2 3" key="1">
    <citation type="journal article" date="2007" name="PLoS Genet.">
        <title>Patterns and implications of gene gain and loss in the evolution of Prochlorococcus.</title>
        <authorList>
            <person name="Kettler G.C."/>
            <person name="Martiny A.C."/>
            <person name="Huang K."/>
            <person name="Zucker J."/>
            <person name="Coleman M.L."/>
            <person name="Rodrigue S."/>
            <person name="Chen F."/>
            <person name="Lapidus A."/>
            <person name="Ferriera S."/>
            <person name="Johnson J."/>
            <person name="Steglich C."/>
            <person name="Church G.M."/>
            <person name="Richardson P."/>
            <person name="Chisholm S.W."/>
        </authorList>
    </citation>
    <scope>NUCLEOTIDE SEQUENCE [LARGE SCALE GENOMIC DNA]</scope>
    <source>
        <strain evidence="3">MIT 9211</strain>
    </source>
</reference>
<feature type="region of interest" description="Disordered" evidence="1">
    <location>
        <begin position="453"/>
        <end position="497"/>
    </location>
</feature>
<evidence type="ECO:0000313" key="2">
    <source>
        <dbReference type="EMBL" id="ABX08752.1"/>
    </source>
</evidence>
<keyword evidence="3" id="KW-1185">Reference proteome</keyword>
<dbReference type="RefSeq" id="WP_012195374.1">
    <property type="nucleotide sequence ID" value="NC_009976.1"/>
</dbReference>
<protein>
    <submittedName>
        <fullName evidence="2">Tfp pilus assembly protein, ATPase PilM</fullName>
    </submittedName>
</protein>
<dbReference type="EMBL" id="CP000878">
    <property type="protein sequence ID" value="ABX08752.1"/>
    <property type="molecule type" value="Genomic_DNA"/>
</dbReference>
<dbReference type="Proteomes" id="UP000000788">
    <property type="component" value="Chromosome"/>
</dbReference>
<dbReference type="STRING" id="93059.P9211_08211"/>
<dbReference type="Gene3D" id="3.30.1490.300">
    <property type="match status" value="1"/>
</dbReference>
<dbReference type="KEGG" id="pmj:P9211_08211"/>
<dbReference type="HOGENOM" id="CLU_438607_0_0_3"/>
<dbReference type="Gene3D" id="3.30.420.40">
    <property type="match status" value="2"/>
</dbReference>
<dbReference type="OrthoDB" id="539603at2"/>
<sequence length="623" mass="69083">MATTDLTRKISSLTLKDILKKLQDYRKQISHRVVLIDFRVDEINIAVASSGDKNNINFNKFVRIDIPPEALDKSIPTDTNLMAELLKDVLEENGVLSLKCSIVLSSDTTYTRLIDIPSDLNDQQAYKYVSDPSSVLQIPIPLTKSDFDISSTSFHPKNINGTTLKKYFLSSIPKKSSDTIISTLFSAGLDVCTIDFNFLCQLRLINNHISSLGDNNYIVLLELVGECTHMILADSSGPIFIDRLASIKNYNDISYNTKDLYESSSVKDNGSPSSKRSMKISKLDLRVLVRELKKSIRLFFKENSLKGTVSVYLSGVNSQHEDIVNSLGESLNLPVHLISPVHSPGIGKVNFDPTKFSPQGISRLLGLGLSLIDQRSSSYKTHSVNSNIVESYIPDKLRIISALDNSKSDPSFKNVNKTNLIPKQGKSNLIDLSNQSYNNQQISEEITSTSIQQLNSKQPLENKPFDTIDKPSIPTLASSTNNPLSSTKNNSISASNLENPNLKYTKESNHKIIPSGKDIPLELRDNEGLTSSETKPIVNSSISINNEGFKTSEGPHSENLSEETSKFSMDASFLGIDQDISESMASQEEITLTNESKDLVDDKDDATEFRMDTTFLDIEENND</sequence>
<organism evidence="2 3">
    <name type="scientific">Prochlorococcus marinus (strain MIT 9211)</name>
    <dbReference type="NCBI Taxonomy" id="93059"/>
    <lineage>
        <taxon>Bacteria</taxon>
        <taxon>Bacillati</taxon>
        <taxon>Cyanobacteriota</taxon>
        <taxon>Cyanophyceae</taxon>
        <taxon>Synechococcales</taxon>
        <taxon>Prochlorococcaceae</taxon>
        <taxon>Prochlorococcus</taxon>
    </lineage>
</organism>
<proteinExistence type="predicted"/>
<dbReference type="eggNOG" id="COG4972">
    <property type="taxonomic scope" value="Bacteria"/>
</dbReference>
<dbReference type="InterPro" id="IPR005883">
    <property type="entry name" value="PilM"/>
</dbReference>
<dbReference type="Pfam" id="PF11104">
    <property type="entry name" value="PilM_2"/>
    <property type="match status" value="1"/>
</dbReference>
<gene>
    <name evidence="2" type="ordered locus">P9211_08211</name>
</gene>